<sequence>MKIFAALLISTLSFSTYAGTCQLYQVTGGATDLDPVLTERVEREVLNPKGYDLVKVEKLTPELPYALGFRTIIITSESAKKTAKTTLTFAKYLKKAKGADQVYTYSADKSFRHAAQDKLIESMVAKLPVCSND</sequence>
<feature type="chain" id="PRO_5047416389" evidence="1">
    <location>
        <begin position="19"/>
        <end position="133"/>
    </location>
</feature>
<dbReference type="EMBL" id="JAYGJQ010000002">
    <property type="protein sequence ID" value="MEA9357859.1"/>
    <property type="molecule type" value="Genomic_DNA"/>
</dbReference>
<reference evidence="2 3" key="1">
    <citation type="submission" date="2023-11" db="EMBL/GenBank/DDBJ databases">
        <title>A Novel Polar Bacteriovorax (B. antarcticus) Isolated from the Biocrust in Antarctica.</title>
        <authorList>
            <person name="Mun W."/>
            <person name="Choi S.Y."/>
            <person name="Mitchell R.J."/>
        </authorList>
    </citation>
    <scope>NUCLEOTIDE SEQUENCE [LARGE SCALE GENOMIC DNA]</scope>
    <source>
        <strain evidence="2 3">PP10</strain>
    </source>
</reference>
<dbReference type="RefSeq" id="WP_323578036.1">
    <property type="nucleotide sequence ID" value="NZ_JAYGJQ010000002.1"/>
</dbReference>
<accession>A0ABU5VXS2</accession>
<organism evidence="2 3">
    <name type="scientific">Bacteriovorax antarcticus</name>
    <dbReference type="NCBI Taxonomy" id="3088717"/>
    <lineage>
        <taxon>Bacteria</taxon>
        <taxon>Pseudomonadati</taxon>
        <taxon>Bdellovibrionota</taxon>
        <taxon>Bacteriovoracia</taxon>
        <taxon>Bacteriovoracales</taxon>
        <taxon>Bacteriovoracaceae</taxon>
        <taxon>Bacteriovorax</taxon>
    </lineage>
</organism>
<comment type="caution">
    <text evidence="2">The sequence shown here is derived from an EMBL/GenBank/DDBJ whole genome shotgun (WGS) entry which is preliminary data.</text>
</comment>
<name>A0ABU5VXS2_9BACT</name>
<feature type="signal peptide" evidence="1">
    <location>
        <begin position="1"/>
        <end position="18"/>
    </location>
</feature>
<evidence type="ECO:0000313" key="2">
    <source>
        <dbReference type="EMBL" id="MEA9357859.1"/>
    </source>
</evidence>
<protein>
    <submittedName>
        <fullName evidence="2">Uncharacterized protein</fullName>
    </submittedName>
</protein>
<evidence type="ECO:0000256" key="1">
    <source>
        <dbReference type="SAM" id="SignalP"/>
    </source>
</evidence>
<keyword evidence="3" id="KW-1185">Reference proteome</keyword>
<dbReference type="Proteomes" id="UP001302274">
    <property type="component" value="Unassembled WGS sequence"/>
</dbReference>
<evidence type="ECO:0000313" key="3">
    <source>
        <dbReference type="Proteomes" id="UP001302274"/>
    </source>
</evidence>
<gene>
    <name evidence="2" type="ORF">SHI21_16635</name>
</gene>
<proteinExistence type="predicted"/>
<keyword evidence="1" id="KW-0732">Signal</keyword>